<dbReference type="Pfam" id="PF16363">
    <property type="entry name" value="GDP_Man_Dehyd"/>
    <property type="match status" value="1"/>
</dbReference>
<dbReference type="FunFam" id="3.40.50.720:FF:000924">
    <property type="entry name" value="GDP-mannose 4,6 dehydratase"/>
    <property type="match status" value="1"/>
</dbReference>
<dbReference type="GO" id="GO:0008446">
    <property type="term" value="F:GDP-mannose 4,6-dehydratase activity"/>
    <property type="evidence" value="ECO:0007669"/>
    <property type="project" value="UniProtKB-UniRule"/>
</dbReference>
<evidence type="ECO:0000256" key="7">
    <source>
        <dbReference type="HAMAP-Rule" id="MF_00955"/>
    </source>
</evidence>
<feature type="domain" description="NAD(P)-binding" evidence="8">
    <location>
        <begin position="5"/>
        <end position="313"/>
    </location>
</feature>
<protein>
    <recommendedName>
        <fullName evidence="4 7">GDP-mannose 4,6-dehydratase</fullName>
        <ecNumber evidence="4 7">4.2.1.47</ecNumber>
    </recommendedName>
    <alternativeName>
        <fullName evidence="7">GDP-D-mannose dehydratase</fullName>
    </alternativeName>
</protein>
<evidence type="ECO:0000313" key="9">
    <source>
        <dbReference type="EMBL" id="TWJ13378.1"/>
    </source>
</evidence>
<gene>
    <name evidence="7" type="primary">gmd</name>
    <name evidence="9" type="ORF">JN12_03867</name>
</gene>
<dbReference type="GO" id="GO:0070401">
    <property type="term" value="F:NADP+ binding"/>
    <property type="evidence" value="ECO:0007669"/>
    <property type="project" value="UniProtKB-UniRule"/>
</dbReference>
<dbReference type="Gene3D" id="3.90.25.10">
    <property type="entry name" value="UDP-galactose 4-epimerase, domain 1"/>
    <property type="match status" value="1"/>
</dbReference>
<dbReference type="Proteomes" id="UP000319449">
    <property type="component" value="Unassembled WGS sequence"/>
</dbReference>
<organism evidence="9 10">
    <name type="scientific">Geobacter argillaceus</name>
    <dbReference type="NCBI Taxonomy" id="345631"/>
    <lineage>
        <taxon>Bacteria</taxon>
        <taxon>Pseudomonadati</taxon>
        <taxon>Thermodesulfobacteriota</taxon>
        <taxon>Desulfuromonadia</taxon>
        <taxon>Geobacterales</taxon>
        <taxon>Geobacteraceae</taxon>
        <taxon>Geobacter</taxon>
    </lineage>
</organism>
<reference evidence="9 10" key="1">
    <citation type="submission" date="2019-07" db="EMBL/GenBank/DDBJ databases">
        <title>Genomic Encyclopedia of Archaeal and Bacterial Type Strains, Phase II (KMG-II): from individual species to whole genera.</title>
        <authorList>
            <person name="Goeker M."/>
        </authorList>
    </citation>
    <scope>NUCLEOTIDE SEQUENCE [LARGE SCALE GENOMIC DNA]</scope>
    <source>
        <strain evidence="9 10">ATCC BAA-1139</strain>
    </source>
</reference>
<dbReference type="InterPro" id="IPR016040">
    <property type="entry name" value="NAD(P)-bd_dom"/>
</dbReference>
<dbReference type="Gene3D" id="3.40.50.720">
    <property type="entry name" value="NAD(P)-binding Rossmann-like Domain"/>
    <property type="match status" value="1"/>
</dbReference>
<accession>A0A562V6J5</accession>
<evidence type="ECO:0000256" key="3">
    <source>
        <dbReference type="ARBA" id="ARBA00009263"/>
    </source>
</evidence>
<dbReference type="EC" id="4.2.1.47" evidence="4 7"/>
<comment type="catalytic activity">
    <reaction evidence="1 7">
        <text>GDP-alpha-D-mannose = GDP-4-dehydro-alpha-D-rhamnose + H2O</text>
        <dbReference type="Rhea" id="RHEA:23820"/>
        <dbReference type="ChEBI" id="CHEBI:15377"/>
        <dbReference type="ChEBI" id="CHEBI:57527"/>
        <dbReference type="ChEBI" id="CHEBI:57964"/>
        <dbReference type="EC" id="4.2.1.47"/>
    </reaction>
</comment>
<name>A0A562V6J5_9BACT</name>
<evidence type="ECO:0000259" key="8">
    <source>
        <dbReference type="Pfam" id="PF16363"/>
    </source>
</evidence>
<dbReference type="PANTHER" id="PTHR43715:SF1">
    <property type="entry name" value="GDP-MANNOSE 4,6 DEHYDRATASE"/>
    <property type="match status" value="1"/>
</dbReference>
<keyword evidence="10" id="KW-1185">Reference proteome</keyword>
<evidence type="ECO:0000256" key="4">
    <source>
        <dbReference type="ARBA" id="ARBA00011989"/>
    </source>
</evidence>
<dbReference type="RefSeq" id="WP_145025854.1">
    <property type="nucleotide sequence ID" value="NZ_VLLN01000041.1"/>
</dbReference>
<dbReference type="EMBL" id="VLLN01000041">
    <property type="protein sequence ID" value="TWJ13378.1"/>
    <property type="molecule type" value="Genomic_DNA"/>
</dbReference>
<comment type="similarity">
    <text evidence="3 7">Belongs to the NAD(P)-dependent epimerase/dehydratase family. GDP-mannose 4,6-dehydratase subfamily.</text>
</comment>
<comment type="function">
    <text evidence="6 7">Catalyzes the conversion of GDP-D-mannose to GDP-4-dehydro-6-deoxy-D-mannose.</text>
</comment>
<evidence type="ECO:0000256" key="6">
    <source>
        <dbReference type="ARBA" id="ARBA00059383"/>
    </source>
</evidence>
<dbReference type="HAMAP" id="MF_00955">
    <property type="entry name" value="GDP_Man_dehydratase"/>
    <property type="match status" value="1"/>
</dbReference>
<feature type="active site" description="Nucleophile" evidence="7">
    <location>
        <position position="179"/>
    </location>
</feature>
<evidence type="ECO:0000313" key="10">
    <source>
        <dbReference type="Proteomes" id="UP000319449"/>
    </source>
</evidence>
<evidence type="ECO:0000256" key="2">
    <source>
        <dbReference type="ARBA" id="ARBA00001937"/>
    </source>
</evidence>
<dbReference type="OrthoDB" id="9779041at2"/>
<dbReference type="InterPro" id="IPR006368">
    <property type="entry name" value="GDP_Man_deHydtase"/>
</dbReference>
<comment type="caution">
    <text evidence="9">The sequence shown here is derived from an EMBL/GenBank/DDBJ whole genome shotgun (WGS) entry which is preliminary data.</text>
</comment>
<dbReference type="CDD" id="cd05260">
    <property type="entry name" value="GDP_MD_SDR_e"/>
    <property type="match status" value="1"/>
</dbReference>
<proteinExistence type="inferred from homology"/>
<evidence type="ECO:0000256" key="1">
    <source>
        <dbReference type="ARBA" id="ARBA00000188"/>
    </source>
</evidence>
<dbReference type="PANTHER" id="PTHR43715">
    <property type="entry name" value="GDP-MANNOSE 4,6-DEHYDRATASE"/>
    <property type="match status" value="1"/>
</dbReference>
<keyword evidence="7" id="KW-0521">NADP</keyword>
<dbReference type="GO" id="GO:0042351">
    <property type="term" value="P:'de novo' GDP-L-fucose biosynthetic process"/>
    <property type="evidence" value="ECO:0007669"/>
    <property type="project" value="TreeGrafter"/>
</dbReference>
<dbReference type="InterPro" id="IPR036291">
    <property type="entry name" value="NAD(P)-bd_dom_sf"/>
</dbReference>
<keyword evidence="5 7" id="KW-0456">Lyase</keyword>
<dbReference type="AlphaFoldDB" id="A0A562V6J5"/>
<dbReference type="SUPFAM" id="SSF51735">
    <property type="entry name" value="NAD(P)-binding Rossmann-fold domains"/>
    <property type="match status" value="1"/>
</dbReference>
<evidence type="ECO:0000256" key="5">
    <source>
        <dbReference type="ARBA" id="ARBA00023239"/>
    </source>
</evidence>
<comment type="cofactor">
    <cofactor evidence="2 7">
        <name>NADP(+)</name>
        <dbReference type="ChEBI" id="CHEBI:58349"/>
    </cofactor>
</comment>
<comment type="caution">
    <text evidence="7">Lacks conserved residue(s) required for the propagation of feature annotation.</text>
</comment>
<sequence>MKKALITGIAGQDGSYLAELLLAKGYEVHGLVRRIAIEDTEHKLKNLRHLQERIILHVASLDNVLSIIKVVKEVVPDECYHLAASSFVSYSFEDEISILNNNVNSTHYLLAAIKEFAPQCRVYFAGTSEMFGNVDQSPQDENTPFNPRSIYGISKVAGYHLMKNYRLQYGMFACSGILYNHESPRRGYEFVTRKIVSTAVKIKLGMQDSLTLGNLDAYRDWGYAPDYVQAMWLMLQADAPDDYVVATGETHSVREFVDTAFSALGLDYREYVRVDPKFFRPAESVQLCGNPGKIMSRLNWKRSVPFSDIVTMMVEDDMRNQASCK</sequence>